<keyword evidence="2" id="KW-1064">Adaptive immunity</keyword>
<comment type="caution">
    <text evidence="7">The sequence shown here is derived from an EMBL/GenBank/DDBJ whole genome shotgun (WGS) entry which is preliminary data.</text>
</comment>
<evidence type="ECO:0000313" key="7">
    <source>
        <dbReference type="EMBL" id="MBN3315889.1"/>
    </source>
</evidence>
<keyword evidence="5" id="KW-1279">T cell receptor</keyword>
<evidence type="ECO:0000256" key="5">
    <source>
        <dbReference type="ARBA" id="ARBA00043266"/>
    </source>
</evidence>
<name>A0A8J7TA33_ATRSP</name>
<dbReference type="GO" id="GO:0002250">
    <property type="term" value="P:adaptive immune response"/>
    <property type="evidence" value="ECO:0007669"/>
    <property type="project" value="UniProtKB-KW"/>
</dbReference>
<dbReference type="InterPro" id="IPR013783">
    <property type="entry name" value="Ig-like_fold"/>
</dbReference>
<feature type="non-terminal residue" evidence="7">
    <location>
        <position position="1"/>
    </location>
</feature>
<feature type="non-terminal residue" evidence="7">
    <location>
        <position position="173"/>
    </location>
</feature>
<dbReference type="InterPro" id="IPR051287">
    <property type="entry name" value="TCR_variable_region"/>
</dbReference>
<dbReference type="PANTHER" id="PTHR19367">
    <property type="entry name" value="T-CELL RECEPTOR ALPHA CHAIN V REGION"/>
    <property type="match status" value="1"/>
</dbReference>
<organism evidence="7 8">
    <name type="scientific">Atractosteus spatula</name>
    <name type="common">Alligator gar</name>
    <name type="synonym">Lepisosteus spatula</name>
    <dbReference type="NCBI Taxonomy" id="7917"/>
    <lineage>
        <taxon>Eukaryota</taxon>
        <taxon>Metazoa</taxon>
        <taxon>Chordata</taxon>
        <taxon>Craniata</taxon>
        <taxon>Vertebrata</taxon>
        <taxon>Euteleostomi</taxon>
        <taxon>Actinopterygii</taxon>
        <taxon>Neopterygii</taxon>
        <taxon>Holostei</taxon>
        <taxon>Semionotiformes</taxon>
        <taxon>Lepisosteidae</taxon>
        <taxon>Atractosteus</taxon>
    </lineage>
</organism>
<dbReference type="GO" id="GO:0042101">
    <property type="term" value="C:T cell receptor complex"/>
    <property type="evidence" value="ECO:0007669"/>
    <property type="project" value="UniProtKB-KW"/>
</dbReference>
<evidence type="ECO:0000313" key="8">
    <source>
        <dbReference type="Proteomes" id="UP000736164"/>
    </source>
</evidence>
<dbReference type="InterPro" id="IPR003599">
    <property type="entry name" value="Ig_sub"/>
</dbReference>
<dbReference type="SUPFAM" id="SSF48726">
    <property type="entry name" value="Immunoglobulin"/>
    <property type="match status" value="1"/>
</dbReference>
<evidence type="ECO:0000256" key="4">
    <source>
        <dbReference type="ARBA" id="ARBA00023319"/>
    </source>
</evidence>
<dbReference type="InterPro" id="IPR013106">
    <property type="entry name" value="Ig_V-set"/>
</dbReference>
<dbReference type="EMBL" id="JAAWVO010025090">
    <property type="protein sequence ID" value="MBN3315889.1"/>
    <property type="molecule type" value="Genomic_DNA"/>
</dbReference>
<reference evidence="7" key="1">
    <citation type="journal article" date="2021" name="Cell">
        <title>Tracing the genetic footprints of vertebrate landing in non-teleost ray-finned fishes.</title>
        <authorList>
            <person name="Bi X."/>
            <person name="Wang K."/>
            <person name="Yang L."/>
            <person name="Pan H."/>
            <person name="Jiang H."/>
            <person name="Wei Q."/>
            <person name="Fang M."/>
            <person name="Yu H."/>
            <person name="Zhu C."/>
            <person name="Cai Y."/>
            <person name="He Y."/>
            <person name="Gan X."/>
            <person name="Zeng H."/>
            <person name="Yu D."/>
            <person name="Zhu Y."/>
            <person name="Jiang H."/>
            <person name="Qiu Q."/>
            <person name="Yang H."/>
            <person name="Zhang Y.E."/>
            <person name="Wang W."/>
            <person name="Zhu M."/>
            <person name="He S."/>
            <person name="Zhang G."/>
        </authorList>
    </citation>
    <scope>NUCLEOTIDE SEQUENCE</scope>
    <source>
        <strain evidence="7">Allg_001</strain>
    </source>
</reference>
<keyword evidence="5" id="KW-0391">Immunity</keyword>
<evidence type="ECO:0000259" key="6">
    <source>
        <dbReference type="PROSITE" id="PS50835"/>
    </source>
</evidence>
<dbReference type="Gene3D" id="2.60.40.10">
    <property type="entry name" value="Immunoglobulins"/>
    <property type="match status" value="1"/>
</dbReference>
<dbReference type="InterPro" id="IPR007110">
    <property type="entry name" value="Ig-like_dom"/>
</dbReference>
<proteinExistence type="predicted"/>
<dbReference type="SMART" id="SM00409">
    <property type="entry name" value="IG"/>
    <property type="match status" value="1"/>
</dbReference>
<dbReference type="AlphaFoldDB" id="A0A8J7TA33"/>
<keyword evidence="1" id="KW-0732">Signal</keyword>
<dbReference type="Pfam" id="PF07686">
    <property type="entry name" value="V-set"/>
    <property type="match status" value="1"/>
</dbReference>
<protein>
    <submittedName>
        <fullName evidence="7">HVM06 protein</fullName>
    </submittedName>
</protein>
<evidence type="ECO:0000256" key="3">
    <source>
        <dbReference type="ARBA" id="ARBA00023170"/>
    </source>
</evidence>
<dbReference type="SMART" id="SM00406">
    <property type="entry name" value="IGv"/>
    <property type="match status" value="1"/>
</dbReference>
<keyword evidence="4" id="KW-0393">Immunoglobulin domain</keyword>
<accession>A0A8J7TA33</accession>
<dbReference type="PANTHER" id="PTHR19367:SF18">
    <property type="entry name" value="T CELL RECEPTOR ALPHA VARIABLE 16"/>
    <property type="match status" value="1"/>
</dbReference>
<evidence type="ECO:0000256" key="2">
    <source>
        <dbReference type="ARBA" id="ARBA00023130"/>
    </source>
</evidence>
<dbReference type="InterPro" id="IPR036179">
    <property type="entry name" value="Ig-like_dom_sf"/>
</dbReference>
<dbReference type="PROSITE" id="PS50835">
    <property type="entry name" value="IG_LIKE"/>
    <property type="match status" value="1"/>
</dbReference>
<sequence length="173" mass="19286">MFICLFVWVIIPSKCFYGTVYFYSSLIVSSLLIYVSPPGVHSADEVIQTPDTDVITEGESLLIQCDYKTSSFYAMHWYKQSHLQTLQHIGRMRSSGKDGGASDKFQFSLDTSRKTGSLTIKPTVADSAVYYCAIEPSTVIQTSVSPLQKPSRVKEVCNQTLIKLLEVPLPSRS</sequence>
<gene>
    <name evidence="7" type="primary">Hvm06_4</name>
    <name evidence="7" type="ORF">GTO95_0017949</name>
</gene>
<keyword evidence="8" id="KW-1185">Reference proteome</keyword>
<dbReference type="Proteomes" id="UP000736164">
    <property type="component" value="Unassembled WGS sequence"/>
</dbReference>
<keyword evidence="3" id="KW-0675">Receptor</keyword>
<feature type="domain" description="Ig-like" evidence="6">
    <location>
        <begin position="38"/>
        <end position="145"/>
    </location>
</feature>
<evidence type="ECO:0000256" key="1">
    <source>
        <dbReference type="ARBA" id="ARBA00022729"/>
    </source>
</evidence>